<reference evidence="3 4" key="1">
    <citation type="submission" date="2017-08" db="EMBL/GenBank/DDBJ databases">
        <title>Infants hospitalized years apart are colonized by the same room-sourced microbial strains.</title>
        <authorList>
            <person name="Brooks B."/>
            <person name="Olm M.R."/>
            <person name="Firek B.A."/>
            <person name="Baker R."/>
            <person name="Thomas B.C."/>
            <person name="Morowitz M.J."/>
            <person name="Banfield J.F."/>
        </authorList>
    </citation>
    <scope>NUCLEOTIDE SEQUENCE [LARGE SCALE GENOMIC DNA]</scope>
    <source>
        <strain evidence="3">S2_003_000_R2_14</strain>
    </source>
</reference>
<evidence type="ECO:0000259" key="2">
    <source>
        <dbReference type="PROSITE" id="PS50110"/>
    </source>
</evidence>
<name>A0A2W5THK8_9BACT</name>
<dbReference type="InterPro" id="IPR052048">
    <property type="entry name" value="ST_Response_Regulator"/>
</dbReference>
<proteinExistence type="predicted"/>
<feature type="domain" description="Response regulatory" evidence="2">
    <location>
        <begin position="4"/>
        <end position="121"/>
    </location>
</feature>
<dbReference type="EMBL" id="QFQP01000011">
    <property type="protein sequence ID" value="PZR12743.1"/>
    <property type="molecule type" value="Genomic_DNA"/>
</dbReference>
<dbReference type="Pfam" id="PF00072">
    <property type="entry name" value="Response_reg"/>
    <property type="match status" value="1"/>
</dbReference>
<accession>A0A2W5THK8</accession>
<organism evidence="3 4">
    <name type="scientific">Archangium gephyra</name>
    <dbReference type="NCBI Taxonomy" id="48"/>
    <lineage>
        <taxon>Bacteria</taxon>
        <taxon>Pseudomonadati</taxon>
        <taxon>Myxococcota</taxon>
        <taxon>Myxococcia</taxon>
        <taxon>Myxococcales</taxon>
        <taxon>Cystobacterineae</taxon>
        <taxon>Archangiaceae</taxon>
        <taxon>Archangium</taxon>
    </lineage>
</organism>
<dbReference type="PROSITE" id="PS50110">
    <property type="entry name" value="RESPONSE_REGULATORY"/>
    <property type="match status" value="1"/>
</dbReference>
<dbReference type="AlphaFoldDB" id="A0A2W5THK8"/>
<feature type="modified residue" description="4-aspartylphosphate" evidence="1">
    <location>
        <position position="54"/>
    </location>
</feature>
<dbReference type="InterPro" id="IPR011006">
    <property type="entry name" value="CheY-like_superfamily"/>
</dbReference>
<dbReference type="Proteomes" id="UP000249061">
    <property type="component" value="Unassembled WGS sequence"/>
</dbReference>
<evidence type="ECO:0000313" key="4">
    <source>
        <dbReference type="Proteomes" id="UP000249061"/>
    </source>
</evidence>
<dbReference type="SMART" id="SM00448">
    <property type="entry name" value="REC"/>
    <property type="match status" value="1"/>
</dbReference>
<evidence type="ECO:0000256" key="1">
    <source>
        <dbReference type="PROSITE-ProRule" id="PRU00169"/>
    </source>
</evidence>
<dbReference type="PANTHER" id="PTHR43228">
    <property type="entry name" value="TWO-COMPONENT RESPONSE REGULATOR"/>
    <property type="match status" value="1"/>
</dbReference>
<dbReference type="InterPro" id="IPR001789">
    <property type="entry name" value="Sig_transdc_resp-reg_receiver"/>
</dbReference>
<evidence type="ECO:0000313" key="3">
    <source>
        <dbReference type="EMBL" id="PZR12743.1"/>
    </source>
</evidence>
<protein>
    <submittedName>
        <fullName evidence="3">Response regulator</fullName>
    </submittedName>
</protein>
<sequence length="125" mass="13857">MTIRALVVDDSMQLRRSVMYALQRIGEIVCVEAQDGAEAIKKFQGGHFDIVLTDINMPVLDGLKLTSHLRGDPANEKLPIVIITTEAAEEDRERAMRLGASAYLIKPVKAQEVLDTVRQLLNLGE</sequence>
<keyword evidence="1" id="KW-0597">Phosphoprotein</keyword>
<gene>
    <name evidence="3" type="ORF">DI536_14315</name>
</gene>
<dbReference type="SUPFAM" id="SSF52172">
    <property type="entry name" value="CheY-like"/>
    <property type="match status" value="1"/>
</dbReference>
<comment type="caution">
    <text evidence="3">The sequence shown here is derived from an EMBL/GenBank/DDBJ whole genome shotgun (WGS) entry which is preliminary data.</text>
</comment>
<dbReference type="PANTHER" id="PTHR43228:SF1">
    <property type="entry name" value="TWO-COMPONENT RESPONSE REGULATOR ARR22"/>
    <property type="match status" value="1"/>
</dbReference>
<dbReference type="Gene3D" id="3.40.50.2300">
    <property type="match status" value="1"/>
</dbReference>
<dbReference type="GO" id="GO:0000160">
    <property type="term" value="P:phosphorelay signal transduction system"/>
    <property type="evidence" value="ECO:0007669"/>
    <property type="project" value="InterPro"/>
</dbReference>